<reference evidence="2" key="1">
    <citation type="submission" date="2019-11" db="EMBL/GenBank/DDBJ databases">
        <title>Genome sequence of Heliorestis convoluta strain HH, an alkaliphilic and minimalistic phototrophic bacterium from a soda lake in Egypt.</title>
        <authorList>
            <person name="Dewey E.D."/>
            <person name="Stokes L.M."/>
            <person name="Burchell B.M."/>
            <person name="Shaffer K.N."/>
            <person name="Huntington A.M."/>
            <person name="Baker J.M."/>
            <person name="Nadendla S."/>
            <person name="Giglio M.G."/>
            <person name="Touchman J.W."/>
            <person name="Blankenship R.E."/>
            <person name="Madigan M.T."/>
            <person name="Sattley W.M."/>
        </authorList>
    </citation>
    <scope>NUCLEOTIDE SEQUENCE [LARGE SCALE GENOMIC DNA]</scope>
    <source>
        <strain evidence="2">HH</strain>
    </source>
</reference>
<dbReference type="OrthoDB" id="2973070at2"/>
<keyword evidence="2" id="KW-1185">Reference proteome</keyword>
<dbReference type="AlphaFoldDB" id="A0A5Q2MYP3"/>
<proteinExistence type="predicted"/>
<sequence>MTKLRSNLKEIKAINRTNDYAFKRIFGSEEGKEVLINFLNAVLQLSAPKEIKTIELLDREIEPTYLLDRGARLDVLAKTAKGILINIEVQIGNQYNIDKRTLYYWAGLYHGQLTQGQQFKELRKTITINIIAFDWFTDETRYHHKFHIQEAETKQILNDDLEIHFLELKKAKKLKRKPQKTLEAWLMYLNNLEGEELEEIAMENPAIKKAITIEQAFMKNKIERRIYELREKAVRDEISALAGAKEEGRAEGKAEGKAEGVQDSICKYLEARFGKASLEVQKKLRTIDDLEKLNSIINKIYKQDTIEEIRDLLS</sequence>
<gene>
    <name evidence="1" type="ORF">FTV88_1966</name>
</gene>
<name>A0A5Q2MYP3_9FIRM</name>
<evidence type="ECO:0000313" key="2">
    <source>
        <dbReference type="Proteomes" id="UP000366051"/>
    </source>
</evidence>
<accession>A0A5Q2MYP3</accession>
<dbReference type="RefSeq" id="WP_153725326.1">
    <property type="nucleotide sequence ID" value="NZ_CP045875.1"/>
</dbReference>
<dbReference type="Pfam" id="PF12784">
    <property type="entry name" value="PDDEXK_2"/>
    <property type="match status" value="1"/>
</dbReference>
<organism evidence="1 2">
    <name type="scientific">Heliorestis convoluta</name>
    <dbReference type="NCBI Taxonomy" id="356322"/>
    <lineage>
        <taxon>Bacteria</taxon>
        <taxon>Bacillati</taxon>
        <taxon>Bacillota</taxon>
        <taxon>Clostridia</taxon>
        <taxon>Eubacteriales</taxon>
        <taxon>Heliobacteriaceae</taxon>
        <taxon>Heliorestis</taxon>
    </lineage>
</organism>
<dbReference type="PANTHER" id="PTHR41317:SF1">
    <property type="entry name" value="PD-(D_E)XK NUCLEASE FAMILY TRANSPOSASE"/>
    <property type="match status" value="1"/>
</dbReference>
<dbReference type="EMBL" id="CP045875">
    <property type="protein sequence ID" value="QGG48064.1"/>
    <property type="molecule type" value="Genomic_DNA"/>
</dbReference>
<dbReference type="InterPro" id="IPR010106">
    <property type="entry name" value="RpnA"/>
</dbReference>
<evidence type="ECO:0008006" key="3">
    <source>
        <dbReference type="Google" id="ProtNLM"/>
    </source>
</evidence>
<dbReference type="PANTHER" id="PTHR41317">
    <property type="entry name" value="PD-(D_E)XK NUCLEASE FAMILY TRANSPOSASE"/>
    <property type="match status" value="1"/>
</dbReference>
<dbReference type="KEGG" id="hcv:FTV88_1966"/>
<evidence type="ECO:0000313" key="1">
    <source>
        <dbReference type="EMBL" id="QGG48064.1"/>
    </source>
</evidence>
<dbReference type="Proteomes" id="UP000366051">
    <property type="component" value="Chromosome"/>
</dbReference>
<protein>
    <recommendedName>
        <fullName evidence="3">Rpn family recombination-promoting nuclease/putative transposase</fullName>
    </recommendedName>
</protein>
<dbReference type="NCBIfam" id="TIGR01784">
    <property type="entry name" value="T_den_put_tspse"/>
    <property type="match status" value="1"/>
</dbReference>